<dbReference type="GO" id="GO:0008137">
    <property type="term" value="F:NADH dehydrogenase (ubiquinone) activity"/>
    <property type="evidence" value="ECO:0007669"/>
    <property type="project" value="InterPro"/>
</dbReference>
<feature type="transmembrane region" description="Helical" evidence="8">
    <location>
        <begin position="242"/>
        <end position="259"/>
    </location>
</feature>
<dbReference type="GO" id="GO:0016491">
    <property type="term" value="F:oxidoreductase activity"/>
    <property type="evidence" value="ECO:0007669"/>
    <property type="project" value="UniProtKB-KW"/>
</dbReference>
<feature type="transmembrane region" description="Helical" evidence="8">
    <location>
        <begin position="271"/>
        <end position="290"/>
    </location>
</feature>
<feature type="transmembrane region" description="Helical" evidence="8">
    <location>
        <begin position="32"/>
        <end position="53"/>
    </location>
</feature>
<gene>
    <name evidence="10" type="ORF">F7Q99_34050</name>
</gene>
<evidence type="ECO:0000313" key="10">
    <source>
        <dbReference type="EMBL" id="MQS17078.1"/>
    </source>
</evidence>
<feature type="transmembrane region" description="Helical" evidence="8">
    <location>
        <begin position="472"/>
        <end position="493"/>
    </location>
</feature>
<dbReference type="PANTHER" id="PTHR42682:SF3">
    <property type="entry name" value="FORMATE HYDROGENLYASE SUBUNIT 3-RELATED"/>
    <property type="match status" value="1"/>
</dbReference>
<dbReference type="InterPro" id="IPR001750">
    <property type="entry name" value="ND/Mrp_TM"/>
</dbReference>
<feature type="transmembrane region" description="Helical" evidence="8">
    <location>
        <begin position="116"/>
        <end position="149"/>
    </location>
</feature>
<evidence type="ECO:0000256" key="7">
    <source>
        <dbReference type="RuleBase" id="RU000320"/>
    </source>
</evidence>
<feature type="transmembrane region" description="Helical" evidence="8">
    <location>
        <begin position="384"/>
        <end position="403"/>
    </location>
</feature>
<accession>A0A6N7L3F2</accession>
<dbReference type="PANTHER" id="PTHR42682">
    <property type="entry name" value="HYDROGENASE-4 COMPONENT F"/>
    <property type="match status" value="1"/>
</dbReference>
<dbReference type="PRINTS" id="PR01437">
    <property type="entry name" value="NUOXDRDTASE4"/>
</dbReference>
<proteinExistence type="predicted"/>
<feature type="transmembrane region" description="Helical" evidence="8">
    <location>
        <begin position="205"/>
        <end position="230"/>
    </location>
</feature>
<comment type="subcellular location">
    <subcellularLocation>
        <location evidence="1">Cell membrane</location>
        <topology evidence="1">Multi-pass membrane protein</topology>
    </subcellularLocation>
    <subcellularLocation>
        <location evidence="7">Membrane</location>
        <topology evidence="7">Multi-pass membrane protein</topology>
    </subcellularLocation>
</comment>
<comment type="caution">
    <text evidence="10">The sequence shown here is derived from an EMBL/GenBank/DDBJ whole genome shotgun (WGS) entry which is preliminary data.</text>
</comment>
<keyword evidence="6 8" id="KW-0472">Membrane</keyword>
<dbReference type="InterPro" id="IPR003918">
    <property type="entry name" value="NADH_UbQ_OxRdtase"/>
</dbReference>
<feature type="transmembrane region" description="Helical" evidence="8">
    <location>
        <begin position="343"/>
        <end position="363"/>
    </location>
</feature>
<feature type="transmembrane region" description="Helical" evidence="8">
    <location>
        <begin position="302"/>
        <end position="323"/>
    </location>
</feature>
<dbReference type="EMBL" id="WBOF01000003">
    <property type="protein sequence ID" value="MQS17078.1"/>
    <property type="molecule type" value="Genomic_DNA"/>
</dbReference>
<evidence type="ECO:0000256" key="6">
    <source>
        <dbReference type="ARBA" id="ARBA00023136"/>
    </source>
</evidence>
<organism evidence="10 11">
    <name type="scientific">Streptomyces kaniharaensis</name>
    <dbReference type="NCBI Taxonomy" id="212423"/>
    <lineage>
        <taxon>Bacteria</taxon>
        <taxon>Bacillati</taxon>
        <taxon>Actinomycetota</taxon>
        <taxon>Actinomycetes</taxon>
        <taxon>Kitasatosporales</taxon>
        <taxon>Streptomycetaceae</taxon>
        <taxon>Streptomyces</taxon>
    </lineage>
</organism>
<evidence type="ECO:0000256" key="5">
    <source>
        <dbReference type="ARBA" id="ARBA00023002"/>
    </source>
</evidence>
<keyword evidence="2" id="KW-1003">Cell membrane</keyword>
<evidence type="ECO:0000256" key="8">
    <source>
        <dbReference type="SAM" id="Phobius"/>
    </source>
</evidence>
<feature type="transmembrane region" description="Helical" evidence="8">
    <location>
        <begin position="161"/>
        <end position="185"/>
    </location>
</feature>
<keyword evidence="11" id="KW-1185">Reference proteome</keyword>
<reference evidence="10 11" key="1">
    <citation type="submission" date="2019-09" db="EMBL/GenBank/DDBJ databases">
        <title>Genome Sequences of Streptomyces kaniharaensis ATCC 21070.</title>
        <authorList>
            <person name="Zhu W."/>
            <person name="De Crecy-Lagard V."/>
            <person name="Richards N.G."/>
        </authorList>
    </citation>
    <scope>NUCLEOTIDE SEQUENCE [LARGE SCALE GENOMIC DNA]</scope>
    <source>
        <strain evidence="10 11">SF-557</strain>
    </source>
</reference>
<keyword evidence="5" id="KW-0560">Oxidoreductase</keyword>
<dbReference type="GO" id="GO:0005886">
    <property type="term" value="C:plasma membrane"/>
    <property type="evidence" value="ECO:0007669"/>
    <property type="project" value="UniProtKB-SubCell"/>
</dbReference>
<dbReference type="Pfam" id="PF00361">
    <property type="entry name" value="Proton_antipo_M"/>
    <property type="match status" value="1"/>
</dbReference>
<evidence type="ECO:0000256" key="3">
    <source>
        <dbReference type="ARBA" id="ARBA00022692"/>
    </source>
</evidence>
<keyword evidence="3 7" id="KW-0812">Transmembrane</keyword>
<feature type="transmembrane region" description="Helical" evidence="8">
    <location>
        <begin position="529"/>
        <end position="548"/>
    </location>
</feature>
<evidence type="ECO:0000256" key="4">
    <source>
        <dbReference type="ARBA" id="ARBA00022989"/>
    </source>
</evidence>
<feature type="domain" description="NADH:quinone oxidoreductase/Mrp antiporter transmembrane" evidence="9">
    <location>
        <begin position="131"/>
        <end position="414"/>
    </location>
</feature>
<keyword evidence="4 8" id="KW-1133">Transmembrane helix</keyword>
<feature type="transmembrane region" description="Helical" evidence="8">
    <location>
        <begin position="73"/>
        <end position="96"/>
    </location>
</feature>
<dbReference type="Proteomes" id="UP000450000">
    <property type="component" value="Unassembled WGS sequence"/>
</dbReference>
<evidence type="ECO:0000256" key="1">
    <source>
        <dbReference type="ARBA" id="ARBA00004651"/>
    </source>
</evidence>
<dbReference type="GO" id="GO:0042773">
    <property type="term" value="P:ATP synthesis coupled electron transport"/>
    <property type="evidence" value="ECO:0007669"/>
    <property type="project" value="InterPro"/>
</dbReference>
<dbReference type="AlphaFoldDB" id="A0A6N7L3F2"/>
<feature type="transmembrane region" description="Helical" evidence="8">
    <location>
        <begin position="423"/>
        <end position="451"/>
    </location>
</feature>
<evidence type="ECO:0000259" key="9">
    <source>
        <dbReference type="Pfam" id="PF00361"/>
    </source>
</evidence>
<dbReference type="InterPro" id="IPR052175">
    <property type="entry name" value="ComplexI-like_HydComp"/>
</dbReference>
<feature type="transmembrane region" description="Helical" evidence="8">
    <location>
        <begin position="654"/>
        <end position="672"/>
    </location>
</feature>
<name>A0A6N7L3F2_9ACTN</name>
<evidence type="ECO:0000313" key="11">
    <source>
        <dbReference type="Proteomes" id="UP000450000"/>
    </source>
</evidence>
<sequence length="673" mass="68498">MSAIAPALAAASALATGGAACGLVLPERARPAAVGACTAGVGAAGLVAGVAALGGQRWAASFPDLLPLAGMHLAMDALSGLFVAVSGGVIVAAAVYGIGYTRHGLTGRGVQAVLPLFAWTLVMVPAGAAVSTFLLLWELMAAASLLLVVAEHRRRASVREAGVWYAVMTHLGLVALLIALVLFAARAGGETFPVLRSSADGLSPSVRGTVFVLSLVAFGSKAGMVPLHAWLPRAHPEAPSHVSALMSAAMVNLGAYGVIRVGFDLLGGGPRWWGVLTLALGAVTVVYGIVQAAVATDLKRLLAYSTSENLGLVLIGVGAALLFEAGGNPAPAALGLAAALLHVVNHAAFKALLFGAAGSVLHATGTRDLDALGGLRPRMPYTTALFALGALGALALPPGNGFISEWLLLQSLIHGLAVPGAATAVVLPVAIAAIALAAGLAAAAFVKALGVGFFARPRSVAAERAVESPRPMLAGMGLCAAACVGLALLPGALADGLDRAVEASGVQVSRPLGGGELQLRLTQLSGRLAPLWIAAALVAAGAVVLLLVRAAARAPRRVDAPLWDCGAGAPTARMEYTATSFAEPLQRVFDDVLAPEQDVEVTPVRESAYLVERVRYQRKVPDRIEHRLYLPVLHLLARAGRAARGLADGSVHRYLGYGFATLVALLLVLAVAR</sequence>
<protein>
    <submittedName>
        <fullName evidence="10">Hydrogenase 4 subunit B</fullName>
    </submittedName>
</protein>
<evidence type="ECO:0000256" key="2">
    <source>
        <dbReference type="ARBA" id="ARBA00022475"/>
    </source>
</evidence>
<dbReference type="RefSeq" id="WP_326847458.1">
    <property type="nucleotide sequence ID" value="NZ_WBOF01000003.1"/>
</dbReference>